<dbReference type="NCBIfam" id="NF006402">
    <property type="entry name" value="PRK08651.1-5"/>
    <property type="match status" value="1"/>
</dbReference>
<dbReference type="Pfam" id="PF07687">
    <property type="entry name" value="M20_dimer"/>
    <property type="match status" value="1"/>
</dbReference>
<dbReference type="AlphaFoldDB" id="G0LGK1"/>
<dbReference type="GeneID" id="12446291"/>
<dbReference type="KEGG" id="hwc:Hqrw_1612"/>
<evidence type="ECO:0000259" key="4">
    <source>
        <dbReference type="Pfam" id="PF07687"/>
    </source>
</evidence>
<sequence length="432" mass="45582">MSLDNSHSFDPIEFLKRAVACPSNDNVEKMRELLVGTLQRYDIDVHVDSAGNTIATRGIKRDSTTNDCANSNNSESTRETHLVFNTHIDTVSPHIPLDQSRSSRSVSSNTDTHHRSQNAATTSEDTVTDKKSRSTESMVANSSTESANEPARIHGRGACDAKGPLAAMLAAFLRVDVSSKATITLAVTPDEEVLSTGAAALDLDADMYIVGEPTGLDVCTAAKGRFQGTLTLTGTAAHAAAPTSGVNAIAALEDALKAIRTYDTDQPNAIHPQLGKPTVVPTTVDGGTATNQVPATCRVVLDRRSVPPETADTFQDKLTTAVNTAVSEDVGVDFSLTDRPTPFLEAFATNPDHKLVTTLIDATKQTGESAQQRCFTAATEASYFSPAPVVVFGPGVLADDTGAVAHADREYVTVSSVISAARALTDATQQLI</sequence>
<organism evidence="5 6">
    <name type="scientific">Haloquadratum walsbyi (strain DSM 16854 / JCM 12705 / C23)</name>
    <dbReference type="NCBI Taxonomy" id="768065"/>
    <lineage>
        <taxon>Archaea</taxon>
        <taxon>Methanobacteriati</taxon>
        <taxon>Methanobacteriota</taxon>
        <taxon>Stenosarchaea group</taxon>
        <taxon>Halobacteria</taxon>
        <taxon>Halobacteriales</taxon>
        <taxon>Haloferacaceae</taxon>
        <taxon>Haloquadratum</taxon>
    </lineage>
</organism>
<dbReference type="PANTHER" id="PTHR43808">
    <property type="entry name" value="ACETYLORNITHINE DEACETYLASE"/>
    <property type="match status" value="1"/>
</dbReference>
<dbReference type="InterPro" id="IPR036264">
    <property type="entry name" value="Bact_exopeptidase_dim_dom"/>
</dbReference>
<keyword evidence="1" id="KW-0479">Metal-binding</keyword>
<evidence type="ECO:0000256" key="2">
    <source>
        <dbReference type="ARBA" id="ARBA00022801"/>
    </source>
</evidence>
<reference evidence="5 6" key="1">
    <citation type="journal article" date="2011" name="PLoS ONE">
        <title>Haloquadratum walsbyi: limited diversity in a global pond.</title>
        <authorList>
            <person name="Dyall-Smith M."/>
            <person name="Pfeiffer F."/>
            <person name="Klee K."/>
            <person name="Palm P."/>
            <person name="Gross K."/>
            <person name="Schuster S.C."/>
            <person name="Rampp M."/>
            <person name="Oesterhelt D."/>
        </authorList>
    </citation>
    <scope>NUCLEOTIDE SEQUENCE [LARGE SCALE GENOMIC DNA]</scope>
    <source>
        <strain evidence="6">DSM 16854 / JCM 12705 / C23</strain>
    </source>
</reference>
<feature type="region of interest" description="Disordered" evidence="3">
    <location>
        <begin position="92"/>
        <end position="155"/>
    </location>
</feature>
<dbReference type="Gene3D" id="3.30.70.360">
    <property type="match status" value="1"/>
</dbReference>
<feature type="compositionally biased region" description="Polar residues" evidence="3">
    <location>
        <begin position="135"/>
        <end position="147"/>
    </location>
</feature>
<dbReference type="InterPro" id="IPR002933">
    <property type="entry name" value="Peptidase_M20"/>
</dbReference>
<dbReference type="EC" id="3.5.1.18" evidence="5"/>
<evidence type="ECO:0000256" key="1">
    <source>
        <dbReference type="ARBA" id="ARBA00022723"/>
    </source>
</evidence>
<dbReference type="GO" id="GO:0009014">
    <property type="term" value="F:succinyl-diaminopimelate desuccinylase activity"/>
    <property type="evidence" value="ECO:0007669"/>
    <property type="project" value="UniProtKB-EC"/>
</dbReference>
<dbReference type="RefSeq" id="WP_014555391.1">
    <property type="nucleotide sequence ID" value="NC_017459.1"/>
</dbReference>
<proteinExistence type="predicted"/>
<dbReference type="SUPFAM" id="SSF55031">
    <property type="entry name" value="Bacterial exopeptidase dimerisation domain"/>
    <property type="match status" value="1"/>
</dbReference>
<evidence type="ECO:0000313" key="6">
    <source>
        <dbReference type="Proteomes" id="UP000007954"/>
    </source>
</evidence>
<dbReference type="InterPro" id="IPR050072">
    <property type="entry name" value="Peptidase_M20A"/>
</dbReference>
<gene>
    <name evidence="5" type="primary">dapE</name>
    <name evidence="5" type="ordered locus">Hqrw_1612</name>
</gene>
<accession>G0LGK1</accession>
<dbReference type="Gene3D" id="3.40.630.10">
    <property type="entry name" value="Zn peptidases"/>
    <property type="match status" value="2"/>
</dbReference>
<dbReference type="CDD" id="cd08659">
    <property type="entry name" value="M20_ArgE_DapE-like"/>
    <property type="match status" value="1"/>
</dbReference>
<dbReference type="EMBL" id="FR746099">
    <property type="protein sequence ID" value="CCC39553.1"/>
    <property type="molecule type" value="Genomic_DNA"/>
</dbReference>
<feature type="domain" description="Peptidase M20 dimerisation" evidence="4">
    <location>
        <begin position="221"/>
        <end position="328"/>
    </location>
</feature>
<dbReference type="OrthoDB" id="64254at2157"/>
<dbReference type="SUPFAM" id="SSF53187">
    <property type="entry name" value="Zn-dependent exopeptidases"/>
    <property type="match status" value="1"/>
</dbReference>
<evidence type="ECO:0000256" key="3">
    <source>
        <dbReference type="SAM" id="MobiDB-lite"/>
    </source>
</evidence>
<name>G0LGK1_HALWC</name>
<dbReference type="InterPro" id="IPR011650">
    <property type="entry name" value="Peptidase_M20_dimer"/>
</dbReference>
<dbReference type="GO" id="GO:0046872">
    <property type="term" value="F:metal ion binding"/>
    <property type="evidence" value="ECO:0007669"/>
    <property type="project" value="UniProtKB-KW"/>
</dbReference>
<protein>
    <submittedName>
        <fullName evidence="5">Succinyl-diaminopimelate desuccinylase</fullName>
        <ecNumber evidence="5">3.5.1.18</ecNumber>
    </submittedName>
</protein>
<dbReference type="Proteomes" id="UP000007954">
    <property type="component" value="Chromosome"/>
</dbReference>
<dbReference type="HOGENOM" id="CLU_021802_2_0_2"/>
<dbReference type="Pfam" id="PF01546">
    <property type="entry name" value="Peptidase_M20"/>
    <property type="match status" value="1"/>
</dbReference>
<keyword evidence="2 5" id="KW-0378">Hydrolase</keyword>
<evidence type="ECO:0000313" key="5">
    <source>
        <dbReference type="EMBL" id="CCC39553.1"/>
    </source>
</evidence>